<protein>
    <submittedName>
        <fullName evidence="2">Uncharacterized protein</fullName>
    </submittedName>
</protein>
<comment type="caution">
    <text evidence="2">The sequence shown here is derived from an EMBL/GenBank/DDBJ whole genome shotgun (WGS) entry which is preliminary data.</text>
</comment>
<keyword evidence="1" id="KW-0539">Nucleus</keyword>
<dbReference type="AlphaFoldDB" id="A0AAW0RKE0"/>
<dbReference type="EMBL" id="JAAHCF010000680">
    <property type="protein sequence ID" value="KAK8142416.1"/>
    <property type="molecule type" value="Genomic_DNA"/>
</dbReference>
<evidence type="ECO:0000313" key="2">
    <source>
        <dbReference type="EMBL" id="KAK8142416.1"/>
    </source>
</evidence>
<reference evidence="2 3" key="1">
    <citation type="submission" date="2020-02" db="EMBL/GenBank/DDBJ databases">
        <title>Comparative genomics of the hypocrealean fungal genus Beauvera.</title>
        <authorList>
            <person name="Showalter D.N."/>
            <person name="Bushley K.E."/>
            <person name="Rehner S.A."/>
        </authorList>
    </citation>
    <scope>NUCLEOTIDE SEQUENCE [LARGE SCALE GENOMIC DNA]</scope>
    <source>
        <strain evidence="2 3">ARSEF4384</strain>
    </source>
</reference>
<keyword evidence="3" id="KW-1185">Reference proteome</keyword>
<dbReference type="Pfam" id="PF11951">
    <property type="entry name" value="Fungal_trans_2"/>
    <property type="match status" value="1"/>
</dbReference>
<gene>
    <name evidence="2" type="ORF">G3M48_008814</name>
</gene>
<organism evidence="2 3">
    <name type="scientific">Beauveria asiatica</name>
    <dbReference type="NCBI Taxonomy" id="1069075"/>
    <lineage>
        <taxon>Eukaryota</taxon>
        <taxon>Fungi</taxon>
        <taxon>Dikarya</taxon>
        <taxon>Ascomycota</taxon>
        <taxon>Pezizomycotina</taxon>
        <taxon>Sordariomycetes</taxon>
        <taxon>Hypocreomycetidae</taxon>
        <taxon>Hypocreales</taxon>
        <taxon>Cordycipitaceae</taxon>
        <taxon>Beauveria</taxon>
    </lineage>
</organism>
<accession>A0AAW0RKE0</accession>
<dbReference type="Proteomes" id="UP001397290">
    <property type="component" value="Unassembled WGS sequence"/>
</dbReference>
<evidence type="ECO:0000256" key="1">
    <source>
        <dbReference type="ARBA" id="ARBA00023242"/>
    </source>
</evidence>
<sequence length="254" mass="27266">MTSTDDSATVDQRVCREYVSRDTPQGNPFRNLLPQAGTHPLLQITIVATSASHMSHLLRLPLCRSGHDNGGSAASGSERGQRAYRHALAAKHKALGMMRNAVVNIHPDDCGAVLASVFFLVDLELMERGRASWKAHLKGAGRILSLFQPTLASAGPLADYLSADYLIYAIMASVFMASPAFDTDSFFRPSPFSRTLKRAAAHSHICCPPDILSVLLAAATLSNTPGDSSDNEQIIAAASTLFESAHTFDVDAWA</sequence>
<dbReference type="InterPro" id="IPR021858">
    <property type="entry name" value="Fun_TF"/>
</dbReference>
<name>A0AAW0RKE0_9HYPO</name>
<evidence type="ECO:0000313" key="3">
    <source>
        <dbReference type="Proteomes" id="UP001397290"/>
    </source>
</evidence>
<proteinExistence type="predicted"/>
<feature type="non-terminal residue" evidence="2">
    <location>
        <position position="254"/>
    </location>
</feature>